<gene>
    <name evidence="6" type="ORF">SHERM_21567</name>
</gene>
<dbReference type="InterPro" id="IPR006906">
    <property type="entry name" value="Timeless_N"/>
</dbReference>
<evidence type="ECO:0000256" key="1">
    <source>
        <dbReference type="ARBA" id="ARBA00004123"/>
    </source>
</evidence>
<feature type="compositionally biased region" description="Basic and acidic residues" evidence="4">
    <location>
        <begin position="960"/>
        <end position="970"/>
    </location>
</feature>
<organism evidence="6 7">
    <name type="scientific">Striga hermonthica</name>
    <name type="common">Purple witchweed</name>
    <name type="synonym">Buchnera hermonthica</name>
    <dbReference type="NCBI Taxonomy" id="68872"/>
    <lineage>
        <taxon>Eukaryota</taxon>
        <taxon>Viridiplantae</taxon>
        <taxon>Streptophyta</taxon>
        <taxon>Embryophyta</taxon>
        <taxon>Tracheophyta</taxon>
        <taxon>Spermatophyta</taxon>
        <taxon>Magnoliopsida</taxon>
        <taxon>eudicotyledons</taxon>
        <taxon>Gunneridae</taxon>
        <taxon>Pentapetalae</taxon>
        <taxon>asterids</taxon>
        <taxon>lamiids</taxon>
        <taxon>Lamiales</taxon>
        <taxon>Orobanchaceae</taxon>
        <taxon>Buchnereae</taxon>
        <taxon>Striga</taxon>
    </lineage>
</organism>
<dbReference type="Proteomes" id="UP001153555">
    <property type="component" value="Unassembled WGS sequence"/>
</dbReference>
<evidence type="ECO:0000256" key="3">
    <source>
        <dbReference type="ARBA" id="ARBA00023306"/>
    </source>
</evidence>
<feature type="compositionally biased region" description="Basic and acidic residues" evidence="4">
    <location>
        <begin position="1046"/>
        <end position="1057"/>
    </location>
</feature>
<protein>
    <submittedName>
        <fullName evidence="6">Timeless family protein</fullName>
    </submittedName>
</protein>
<dbReference type="AlphaFoldDB" id="A0A9N7N1F1"/>
<evidence type="ECO:0000313" key="7">
    <source>
        <dbReference type="Proteomes" id="UP001153555"/>
    </source>
</evidence>
<dbReference type="GO" id="GO:0000076">
    <property type="term" value="P:DNA replication checkpoint signaling"/>
    <property type="evidence" value="ECO:0007669"/>
    <property type="project" value="TreeGrafter"/>
</dbReference>
<feature type="region of interest" description="Disordered" evidence="4">
    <location>
        <begin position="1030"/>
        <end position="1189"/>
    </location>
</feature>
<sequence>MDGLSSICAGLGLWIEDENGKPMRYSKSEYCSDNLKDLLRFLRRDDPEKRDVFKQICKWKIVGENLIPIIEYYQEDRSLVLNSVKVLVFLTMPIEPASLDISQQIEYLWGLKSAITFSDIIPVIVSLLESPLENLENECFTEDDWKLVQLVITFFRNVLAIQDVSSHQITGGLATQFLSLRDRFLELLFKENVMDLILVLSQHSGSSHDYLHQDNLLFLEIFYHIFKGQQPELIAKAYLKGSKVGKASEDAVTSLQSIMKEEQEKRKRLKFHSLSCYSQLSGTFTRFSLDGSKALLKGNPSAVGNVSLKAHKNARGSSKKKVGDSIELPSTKPEILHLLADFISQFLMGGYNVLMRSILDDIVKEHQEILSSDVVIFFQVAQFVTSFQYHKCVGSKPSIEVENEASATRHDETTIFNGSICGPIAETLNEPMFLLVISKWRFAFESLRQTNDYKFLSVAGSLVKTMIRMLDLVLKQSPEDSKEPQTARVLLYKLFYDQTEEGMTQFLLNLIKSFDAQKQSKSDLANLVESMHVILRLVENLQSRGSLRVSKKSRKKRTKKTTEKNENACEPSAVNVASQTEIGNATCEAPVDANMSGFDTLLNQDTNIEAELSTRDFTQVDQPVLKPTTCEAPIDANMSGFDMLLNQDTNIEAEFSTRDFTRVDQPVLKPTNSESNESEVNGGIVADNDVLLETDDSSGDDQLTLTNEVDLNASSLVSALANNSIIENLCWLLKFYKTNSITTNHYIISMLRRICDDLELSPMLYQLSLLTIFYDILEEQQLRPSKVHENIVTFLTTLVRRMLRKMKDCPLLFVEVLFWKTRKECHYINCGAMIKELKGIRKNNGEGRSENEGDSLFEGQKWARRSIADALGDDDFGTSVHDSQHEGHPEEGSNGSLETGNDITLTDEMRDKIKDLYQKYKDNRDCCQLIAGELDPNGEISSTQVSKILKPLGFKVPAEAKMKSSKENSSMRKPTHSRKRVQAFSEDQEQKIKELFEQFKDNRRCSYMIANALEGNGGFSAAQISRKLKQLGLMRPKNNKSQSKMSLRDEPLSDHLSEGASEYEDETLLSMKNRSKQKRNGSQYDERHSKKAAKELPEDMSDDELLSSMLVKTKKRPRKSEELMTDSSERGNFAQSDEMTDTIQLDNGVSYHYSDSEMDTTGLDNLRDSNKNSSEKGKNSEDPFLDDGIEDELADFDENTVHITTQDNPSLVPRRRLRMVLDFEDGDD</sequence>
<dbReference type="EMBL" id="CACSLK010024787">
    <property type="protein sequence ID" value="CAA0824662.1"/>
    <property type="molecule type" value="Genomic_DNA"/>
</dbReference>
<dbReference type="PANTHER" id="PTHR22940:SF4">
    <property type="entry name" value="PROTEIN TIMELESS HOMOLOG"/>
    <property type="match status" value="1"/>
</dbReference>
<feature type="domain" description="Timeless N-terminal" evidence="5">
    <location>
        <begin position="24"/>
        <end position="284"/>
    </location>
</feature>
<dbReference type="GO" id="GO:0003677">
    <property type="term" value="F:DNA binding"/>
    <property type="evidence" value="ECO:0007669"/>
    <property type="project" value="TreeGrafter"/>
</dbReference>
<comment type="caution">
    <text evidence="6">The sequence shown here is derived from an EMBL/GenBank/DDBJ whole genome shotgun (WGS) entry which is preliminary data.</text>
</comment>
<feature type="compositionally biased region" description="Basic and acidic residues" evidence="4">
    <location>
        <begin position="1084"/>
        <end position="1097"/>
    </location>
</feature>
<feature type="compositionally biased region" description="Basic and acidic residues" evidence="4">
    <location>
        <begin position="882"/>
        <end position="891"/>
    </location>
</feature>
<name>A0A9N7N1F1_STRHE</name>
<evidence type="ECO:0000313" key="6">
    <source>
        <dbReference type="EMBL" id="CAA0824662.1"/>
    </source>
</evidence>
<dbReference type="GO" id="GO:0006281">
    <property type="term" value="P:DNA repair"/>
    <property type="evidence" value="ECO:0007669"/>
    <property type="project" value="TreeGrafter"/>
</dbReference>
<dbReference type="OrthoDB" id="310853at2759"/>
<feature type="region of interest" description="Disordered" evidence="4">
    <location>
        <begin position="960"/>
        <end position="986"/>
    </location>
</feature>
<dbReference type="GO" id="GO:0031298">
    <property type="term" value="C:replication fork protection complex"/>
    <property type="evidence" value="ECO:0007669"/>
    <property type="project" value="TreeGrafter"/>
</dbReference>
<comment type="subcellular location">
    <subcellularLocation>
        <location evidence="1">Nucleus</location>
    </subcellularLocation>
</comment>
<proteinExistence type="predicted"/>
<keyword evidence="7" id="KW-1185">Reference proteome</keyword>
<dbReference type="InterPro" id="IPR044998">
    <property type="entry name" value="Timeless"/>
</dbReference>
<feature type="region of interest" description="Disordered" evidence="4">
    <location>
        <begin position="546"/>
        <end position="569"/>
    </location>
</feature>
<feature type="compositionally biased region" description="Basic and acidic residues" evidence="4">
    <location>
        <begin position="1165"/>
        <end position="1181"/>
    </location>
</feature>
<feature type="compositionally biased region" description="Polar residues" evidence="4">
    <location>
        <begin position="893"/>
        <end position="904"/>
    </location>
</feature>
<keyword evidence="2" id="KW-0539">Nucleus</keyword>
<dbReference type="Pfam" id="PF04821">
    <property type="entry name" value="TIMELESS"/>
    <property type="match status" value="1"/>
</dbReference>
<evidence type="ECO:0000256" key="4">
    <source>
        <dbReference type="SAM" id="MobiDB-lite"/>
    </source>
</evidence>
<accession>A0A9N7N1F1</accession>
<feature type="compositionally biased region" description="Polar residues" evidence="4">
    <location>
        <begin position="1133"/>
        <end position="1147"/>
    </location>
</feature>
<reference evidence="6" key="1">
    <citation type="submission" date="2019-12" db="EMBL/GenBank/DDBJ databases">
        <authorList>
            <person name="Scholes J."/>
        </authorList>
    </citation>
    <scope>NUCLEOTIDE SEQUENCE</scope>
</reference>
<feature type="compositionally biased region" description="Basic residues" evidence="4">
    <location>
        <begin position="549"/>
        <end position="559"/>
    </location>
</feature>
<evidence type="ECO:0000256" key="2">
    <source>
        <dbReference type="ARBA" id="ARBA00023242"/>
    </source>
</evidence>
<keyword evidence="3" id="KW-0131">Cell cycle</keyword>
<dbReference type="PANTHER" id="PTHR22940">
    <property type="entry name" value="TIMEOUT/TIMELESS-2"/>
    <property type="match status" value="1"/>
</dbReference>
<dbReference type="GO" id="GO:0043111">
    <property type="term" value="P:replication fork arrest"/>
    <property type="evidence" value="ECO:0007669"/>
    <property type="project" value="TreeGrafter"/>
</dbReference>
<feature type="region of interest" description="Disordered" evidence="4">
    <location>
        <begin position="874"/>
        <end position="905"/>
    </location>
</feature>
<evidence type="ECO:0000259" key="5">
    <source>
        <dbReference type="Pfam" id="PF04821"/>
    </source>
</evidence>